<keyword evidence="9" id="KW-0677">Repeat</keyword>
<comment type="catalytic activity">
    <reaction evidence="1">
        <text>2 6,7-dimethyl-8-(1-D-ribityl)lumazine + H(+) = 5-amino-6-(D-ribitylamino)uracil + riboflavin</text>
        <dbReference type="Rhea" id="RHEA:20772"/>
        <dbReference type="ChEBI" id="CHEBI:15378"/>
        <dbReference type="ChEBI" id="CHEBI:15934"/>
        <dbReference type="ChEBI" id="CHEBI:57986"/>
        <dbReference type="ChEBI" id="CHEBI:58201"/>
        <dbReference type="EC" id="2.5.1.9"/>
    </reaction>
</comment>
<dbReference type="AlphaFoldDB" id="A0A448YKD0"/>
<dbReference type="NCBIfam" id="TIGR00187">
    <property type="entry name" value="ribE"/>
    <property type="match status" value="1"/>
</dbReference>
<evidence type="ECO:0000256" key="1">
    <source>
        <dbReference type="ARBA" id="ARBA00000968"/>
    </source>
</evidence>
<feature type="repeat" description="Lumazine-binding" evidence="10">
    <location>
        <begin position="104"/>
        <end position="203"/>
    </location>
</feature>
<evidence type="ECO:0000256" key="4">
    <source>
        <dbReference type="ARBA" id="ARBA00011233"/>
    </source>
</evidence>
<evidence type="ECO:0000313" key="13">
    <source>
        <dbReference type="Proteomes" id="UP000290900"/>
    </source>
</evidence>
<dbReference type="InParanoid" id="A0A448YKD0"/>
<dbReference type="STRING" id="13370.A0A448YKD0"/>
<protein>
    <recommendedName>
        <fullName evidence="6">Riboflavin synthase</fullName>
        <ecNumber evidence="5">2.5.1.9</ecNumber>
    </recommendedName>
</protein>
<dbReference type="InterPro" id="IPR023366">
    <property type="entry name" value="ATP_synth_asu-like_sf"/>
</dbReference>
<dbReference type="Proteomes" id="UP000290900">
    <property type="component" value="Unassembled WGS sequence"/>
</dbReference>
<proteinExistence type="predicted"/>
<comment type="subunit">
    <text evidence="4">Homotrimer.</text>
</comment>
<dbReference type="InterPro" id="IPR017938">
    <property type="entry name" value="Riboflavin_synthase-like_b-brl"/>
</dbReference>
<dbReference type="GO" id="GO:0009231">
    <property type="term" value="P:riboflavin biosynthetic process"/>
    <property type="evidence" value="ECO:0007669"/>
    <property type="project" value="UniProtKB-KW"/>
</dbReference>
<feature type="repeat" description="Lumazine-binding" evidence="10">
    <location>
        <begin position="1"/>
        <end position="103"/>
    </location>
</feature>
<dbReference type="Gene3D" id="2.40.30.20">
    <property type="match status" value="2"/>
</dbReference>
<dbReference type="FunFam" id="2.40.30.20:FF:000006">
    <property type="entry name" value="Riboflavin synthase, alpha subunit"/>
    <property type="match status" value="1"/>
</dbReference>
<sequence length="234" mass="25473">MFTGIVEQIGEVKESQTLDKSSTGGNGASLTIAGAASILGDCHLGDSIAINGTCLTVTAFDKDSFKVGVSDETLRKTNLGFLKAGDKVNLERAISGDVRFGGHMVQGHVDTIAEIVERHPDGNSIAFQFKLRDREFINYIVHKGFICVDGTSLTVTGVDYENATFTIMMIAYTQSKVVLPTRKLGDWVNIEVDLTGKLIARQVELQLGSQAENKESMLYKLVSRIVDDKLARKI</sequence>
<dbReference type="PANTHER" id="PTHR21098">
    <property type="entry name" value="RIBOFLAVIN SYNTHASE ALPHA CHAIN"/>
    <property type="match status" value="1"/>
</dbReference>
<evidence type="ECO:0000256" key="8">
    <source>
        <dbReference type="ARBA" id="ARBA00022679"/>
    </source>
</evidence>
<feature type="domain" description="Lumazine-binding" evidence="11">
    <location>
        <begin position="1"/>
        <end position="103"/>
    </location>
</feature>
<dbReference type="EC" id="2.5.1.9" evidence="5"/>
<reference evidence="12 13" key="1">
    <citation type="submission" date="2018-12" db="EMBL/GenBank/DDBJ databases">
        <authorList>
            <person name="Tiukova I."/>
            <person name="Dainat J."/>
        </authorList>
    </citation>
    <scope>NUCLEOTIDE SEQUENCE [LARGE SCALE GENOMIC DNA]</scope>
</reference>
<keyword evidence="7" id="KW-0686">Riboflavin biosynthesis</keyword>
<dbReference type="PANTHER" id="PTHR21098:SF0">
    <property type="entry name" value="RIBOFLAVIN SYNTHASE"/>
    <property type="match status" value="1"/>
</dbReference>
<dbReference type="FunCoup" id="A0A448YKD0">
    <property type="interactions" value="193"/>
</dbReference>
<organism evidence="12 13">
    <name type="scientific">Brettanomyces naardenensis</name>
    <name type="common">Yeast</name>
    <dbReference type="NCBI Taxonomy" id="13370"/>
    <lineage>
        <taxon>Eukaryota</taxon>
        <taxon>Fungi</taxon>
        <taxon>Dikarya</taxon>
        <taxon>Ascomycota</taxon>
        <taxon>Saccharomycotina</taxon>
        <taxon>Pichiomycetes</taxon>
        <taxon>Pichiales</taxon>
        <taxon>Pichiaceae</taxon>
        <taxon>Brettanomyces</taxon>
    </lineage>
</organism>
<dbReference type="InterPro" id="IPR001783">
    <property type="entry name" value="Lumazine-bd"/>
</dbReference>
<dbReference type="EMBL" id="CAACVR010000012">
    <property type="protein sequence ID" value="VEU21313.1"/>
    <property type="molecule type" value="Genomic_DNA"/>
</dbReference>
<evidence type="ECO:0000313" key="12">
    <source>
        <dbReference type="EMBL" id="VEU21313.1"/>
    </source>
</evidence>
<dbReference type="PROSITE" id="PS51177">
    <property type="entry name" value="LUMAZINE_BIND"/>
    <property type="match status" value="2"/>
</dbReference>
<dbReference type="InterPro" id="IPR026017">
    <property type="entry name" value="Lumazine-bd_dom"/>
</dbReference>
<comment type="function">
    <text evidence="2">Catalyzes the dismutation of two molecules of 6,7-dimethyl-8-ribityllumazine, resulting in the formation of riboflavin and 5-amino-6-(D-ribitylamino)uracil.</text>
</comment>
<evidence type="ECO:0000256" key="5">
    <source>
        <dbReference type="ARBA" id="ARBA00012827"/>
    </source>
</evidence>
<evidence type="ECO:0000256" key="10">
    <source>
        <dbReference type="PROSITE-ProRule" id="PRU00524"/>
    </source>
</evidence>
<evidence type="ECO:0000256" key="3">
    <source>
        <dbReference type="ARBA" id="ARBA00004887"/>
    </source>
</evidence>
<evidence type="ECO:0000256" key="6">
    <source>
        <dbReference type="ARBA" id="ARBA00013950"/>
    </source>
</evidence>
<evidence type="ECO:0000256" key="2">
    <source>
        <dbReference type="ARBA" id="ARBA00002803"/>
    </source>
</evidence>
<dbReference type="NCBIfam" id="NF006767">
    <property type="entry name" value="PRK09289.1"/>
    <property type="match status" value="1"/>
</dbReference>
<evidence type="ECO:0000256" key="7">
    <source>
        <dbReference type="ARBA" id="ARBA00022619"/>
    </source>
</evidence>
<accession>A0A448YKD0</accession>
<dbReference type="OrthoDB" id="10258924at2759"/>
<dbReference type="CDD" id="cd00402">
    <property type="entry name" value="Riboflavin_synthase_like"/>
    <property type="match status" value="1"/>
</dbReference>
<evidence type="ECO:0000256" key="9">
    <source>
        <dbReference type="ARBA" id="ARBA00022737"/>
    </source>
</evidence>
<dbReference type="FunFam" id="2.40.30.20:FF:000004">
    <property type="entry name" value="Riboflavin synthase, alpha subunit"/>
    <property type="match status" value="1"/>
</dbReference>
<dbReference type="GO" id="GO:0004746">
    <property type="term" value="F:riboflavin synthase activity"/>
    <property type="evidence" value="ECO:0007669"/>
    <property type="project" value="UniProtKB-EC"/>
</dbReference>
<gene>
    <name evidence="12" type="ORF">BRENAR_LOCUS2048</name>
</gene>
<dbReference type="PIRSF" id="PIRSF000498">
    <property type="entry name" value="Riboflavin_syn_A"/>
    <property type="match status" value="1"/>
</dbReference>
<comment type="pathway">
    <text evidence="3">Cofactor biosynthesis; riboflavin biosynthesis; riboflavin from 2-hydroxy-3-oxobutyl phosphate and 5-amino-6-(D-ribitylamino)uracil: step 2/2.</text>
</comment>
<dbReference type="SUPFAM" id="SSF63380">
    <property type="entry name" value="Riboflavin synthase domain-like"/>
    <property type="match status" value="2"/>
</dbReference>
<keyword evidence="8" id="KW-0808">Transferase</keyword>
<evidence type="ECO:0000259" key="11">
    <source>
        <dbReference type="PROSITE" id="PS51177"/>
    </source>
</evidence>
<feature type="domain" description="Lumazine-binding" evidence="11">
    <location>
        <begin position="104"/>
        <end position="203"/>
    </location>
</feature>
<dbReference type="Pfam" id="PF00677">
    <property type="entry name" value="Lum_binding"/>
    <property type="match status" value="2"/>
</dbReference>
<keyword evidence="13" id="KW-1185">Reference proteome</keyword>
<name>A0A448YKD0_BRENA</name>